<dbReference type="RefSeq" id="WP_153724437.1">
    <property type="nucleotide sequence ID" value="NZ_CP045875.1"/>
</dbReference>
<evidence type="ECO:0000313" key="2">
    <source>
        <dbReference type="Proteomes" id="UP000366051"/>
    </source>
</evidence>
<sequence>MNKKEIELSQSEHQILSRVDQYFRGRNMTIEEKLFYAKLIVTLDLESGHYSKDQEKNKLELFSAHVDKLRKKLHEQVG</sequence>
<dbReference type="AlphaFoldDB" id="A0A5Q2MWZ5"/>
<dbReference type="Proteomes" id="UP000366051">
    <property type="component" value="Chromosome"/>
</dbReference>
<evidence type="ECO:0000313" key="1">
    <source>
        <dbReference type="EMBL" id="QGG46957.1"/>
    </source>
</evidence>
<protein>
    <submittedName>
        <fullName evidence="1">Uncharacterized protein</fullName>
    </submittedName>
</protein>
<gene>
    <name evidence="1" type="ORF">FTV88_0781</name>
</gene>
<name>A0A5Q2MWZ5_9FIRM</name>
<keyword evidence="2" id="KW-1185">Reference proteome</keyword>
<dbReference type="KEGG" id="hcv:FTV88_0781"/>
<proteinExistence type="predicted"/>
<organism evidence="1 2">
    <name type="scientific">Heliorestis convoluta</name>
    <dbReference type="NCBI Taxonomy" id="356322"/>
    <lineage>
        <taxon>Bacteria</taxon>
        <taxon>Bacillati</taxon>
        <taxon>Bacillota</taxon>
        <taxon>Clostridia</taxon>
        <taxon>Eubacteriales</taxon>
        <taxon>Heliobacteriaceae</taxon>
        <taxon>Heliorestis</taxon>
    </lineage>
</organism>
<accession>A0A5Q2MWZ5</accession>
<dbReference type="EMBL" id="CP045875">
    <property type="protein sequence ID" value="QGG46957.1"/>
    <property type="molecule type" value="Genomic_DNA"/>
</dbReference>
<dbReference type="OrthoDB" id="2084008at2"/>
<reference evidence="2" key="1">
    <citation type="submission" date="2019-11" db="EMBL/GenBank/DDBJ databases">
        <title>Genome sequence of Heliorestis convoluta strain HH, an alkaliphilic and minimalistic phototrophic bacterium from a soda lake in Egypt.</title>
        <authorList>
            <person name="Dewey E.D."/>
            <person name="Stokes L.M."/>
            <person name="Burchell B.M."/>
            <person name="Shaffer K.N."/>
            <person name="Huntington A.M."/>
            <person name="Baker J.M."/>
            <person name="Nadendla S."/>
            <person name="Giglio M.G."/>
            <person name="Touchman J.W."/>
            <person name="Blankenship R.E."/>
            <person name="Madigan M.T."/>
            <person name="Sattley W.M."/>
        </authorList>
    </citation>
    <scope>NUCLEOTIDE SEQUENCE [LARGE SCALE GENOMIC DNA]</scope>
    <source>
        <strain evidence="2">HH</strain>
    </source>
</reference>